<evidence type="ECO:0000256" key="3">
    <source>
        <dbReference type="ARBA" id="ARBA00022475"/>
    </source>
</evidence>
<accession>A0A928Z179</accession>
<evidence type="ECO:0000259" key="8">
    <source>
        <dbReference type="Pfam" id="PF02687"/>
    </source>
</evidence>
<dbReference type="GO" id="GO:0005886">
    <property type="term" value="C:plasma membrane"/>
    <property type="evidence" value="ECO:0007669"/>
    <property type="project" value="UniProtKB-SubCell"/>
</dbReference>
<dbReference type="Proteomes" id="UP000625316">
    <property type="component" value="Unassembled WGS sequence"/>
</dbReference>
<feature type="domain" description="ABC3 transporter permease C-terminal" evidence="8">
    <location>
        <begin position="281"/>
        <end position="390"/>
    </location>
</feature>
<evidence type="ECO:0000256" key="5">
    <source>
        <dbReference type="ARBA" id="ARBA00022989"/>
    </source>
</evidence>
<organism evidence="9 10">
    <name type="scientific">Romeriopsis navalis LEGE 11480</name>
    <dbReference type="NCBI Taxonomy" id="2777977"/>
    <lineage>
        <taxon>Bacteria</taxon>
        <taxon>Bacillati</taxon>
        <taxon>Cyanobacteriota</taxon>
        <taxon>Cyanophyceae</taxon>
        <taxon>Leptolyngbyales</taxon>
        <taxon>Leptolyngbyaceae</taxon>
        <taxon>Romeriopsis</taxon>
        <taxon>Romeriopsis navalis</taxon>
    </lineage>
</organism>
<protein>
    <submittedName>
        <fullName evidence="9">FtsX-like permease family protein</fullName>
    </submittedName>
</protein>
<evidence type="ECO:0000256" key="4">
    <source>
        <dbReference type="ARBA" id="ARBA00022692"/>
    </source>
</evidence>
<dbReference type="AlphaFoldDB" id="A0A928Z179"/>
<keyword evidence="3" id="KW-1003">Cell membrane</keyword>
<dbReference type="EMBL" id="JADEXQ010000001">
    <property type="protein sequence ID" value="MBE9028234.1"/>
    <property type="molecule type" value="Genomic_DNA"/>
</dbReference>
<evidence type="ECO:0000313" key="9">
    <source>
        <dbReference type="EMBL" id="MBE9028234.1"/>
    </source>
</evidence>
<dbReference type="NCBIfam" id="TIGR01185">
    <property type="entry name" value="devC"/>
    <property type="match status" value="1"/>
</dbReference>
<dbReference type="Pfam" id="PF02687">
    <property type="entry name" value="FtsX"/>
    <property type="match status" value="1"/>
</dbReference>
<evidence type="ECO:0000256" key="7">
    <source>
        <dbReference type="SAM" id="Phobius"/>
    </source>
</evidence>
<evidence type="ECO:0000256" key="2">
    <source>
        <dbReference type="ARBA" id="ARBA00022448"/>
    </source>
</evidence>
<feature type="transmembrane region" description="Helical" evidence="7">
    <location>
        <begin position="274"/>
        <end position="296"/>
    </location>
</feature>
<reference evidence="9" key="1">
    <citation type="submission" date="2020-10" db="EMBL/GenBank/DDBJ databases">
        <authorList>
            <person name="Castelo-Branco R."/>
            <person name="Eusebio N."/>
            <person name="Adriana R."/>
            <person name="Vieira A."/>
            <person name="Brugerolle De Fraissinette N."/>
            <person name="Rezende De Castro R."/>
            <person name="Schneider M.P."/>
            <person name="Vasconcelos V."/>
            <person name="Leao P.N."/>
        </authorList>
    </citation>
    <scope>NUCLEOTIDE SEQUENCE</scope>
    <source>
        <strain evidence="9">LEGE 11480</strain>
    </source>
</reference>
<keyword evidence="6 7" id="KW-0472">Membrane</keyword>
<evidence type="ECO:0000256" key="1">
    <source>
        <dbReference type="ARBA" id="ARBA00004651"/>
    </source>
</evidence>
<comment type="caution">
    <text evidence="9">The sequence shown here is derived from an EMBL/GenBank/DDBJ whole genome shotgun (WGS) entry which is preliminary data.</text>
</comment>
<evidence type="ECO:0000313" key="10">
    <source>
        <dbReference type="Proteomes" id="UP000625316"/>
    </source>
</evidence>
<keyword evidence="10" id="KW-1185">Reference proteome</keyword>
<proteinExistence type="predicted"/>
<dbReference type="InterPro" id="IPR003838">
    <property type="entry name" value="ABC3_permease_C"/>
</dbReference>
<gene>
    <name evidence="9" type="ORF">IQ266_00505</name>
</gene>
<dbReference type="InterPro" id="IPR051125">
    <property type="entry name" value="ABC-4/HrtB_transporter"/>
</dbReference>
<feature type="transmembrane region" description="Helical" evidence="7">
    <location>
        <begin position="361"/>
        <end position="382"/>
    </location>
</feature>
<evidence type="ECO:0000256" key="6">
    <source>
        <dbReference type="ARBA" id="ARBA00023136"/>
    </source>
</evidence>
<feature type="transmembrane region" description="Helical" evidence="7">
    <location>
        <begin position="317"/>
        <end position="341"/>
    </location>
</feature>
<dbReference type="PANTHER" id="PTHR43738">
    <property type="entry name" value="ABC TRANSPORTER, MEMBRANE PROTEIN"/>
    <property type="match status" value="1"/>
</dbReference>
<keyword evidence="2" id="KW-0813">Transport</keyword>
<dbReference type="PIRSF" id="PIRSF031773">
    <property type="entry name" value="DevC"/>
    <property type="match status" value="1"/>
</dbReference>
<name>A0A928Z179_9CYAN</name>
<dbReference type="InterPro" id="IPR005891">
    <property type="entry name" value="DevC"/>
</dbReference>
<dbReference type="PANTHER" id="PTHR43738:SF1">
    <property type="entry name" value="HEMIN TRANSPORT SYSTEM PERMEASE PROTEIN HRTB-RELATED"/>
    <property type="match status" value="1"/>
</dbReference>
<sequence length="395" mass="43827">MQLKKLNFVQRLRRRTPLGWLQLSHEKGRLAVALSGVAFADILMLMQLGFQGALFQSAVRIHETLNADIVLASPQMRNMMNLNDFSRRRLYQSLDVVGVESADPLYATMASWKHPTTRKNATMLMFGVNPDRPFVHRPDINRQLDRLKIPDTLLFDQKARGDYQVALEGYAQGKPMTTEIKGRKQEIRGLFEVGSSFGADGSLVTSTETFLRLYPNRGASNVSLGLIRLKPGADLQQTTQVLRQHLPDDVRVYTLDEFIAFEKNYWATNTPIGFIFRLGVGMGFVVGVILVYQVLSTDVNAHLQEYATFRAMGYSQLYLLGIVLEEAIILAVIGFIPGVAISTVLYQLTRNATSLPVAMSLARAGGVLLATIVMCLISGAIATRRLGSADPADIF</sequence>
<keyword evidence="5 7" id="KW-1133">Transmembrane helix</keyword>
<keyword evidence="4 7" id="KW-0812">Transmembrane</keyword>
<comment type="subcellular location">
    <subcellularLocation>
        <location evidence="1">Cell membrane</location>
        <topology evidence="1">Multi-pass membrane protein</topology>
    </subcellularLocation>
</comment>